<dbReference type="GO" id="GO:0020037">
    <property type="term" value="F:heme binding"/>
    <property type="evidence" value="ECO:0007669"/>
    <property type="project" value="InterPro"/>
</dbReference>
<reference evidence="3" key="1">
    <citation type="submission" date="2016-11" db="UniProtKB">
        <authorList>
            <consortium name="WormBaseParasite"/>
        </authorList>
    </citation>
    <scope>IDENTIFICATION</scope>
</reference>
<dbReference type="WBParaSite" id="L893_g19750.t1">
    <property type="protein sequence ID" value="L893_g19750.t1"/>
    <property type="gene ID" value="L893_g19750"/>
</dbReference>
<evidence type="ECO:0000256" key="1">
    <source>
        <dbReference type="SAM" id="MobiDB-lite"/>
    </source>
</evidence>
<keyword evidence="2" id="KW-1185">Reference proteome</keyword>
<sequence length="257" mass="29212">MGCTNTKTSSPPVHHRSVIPKIELNGHLTTGTSYSFKPTSTPARGCSGSWANLKSPRKSDSRQSLRYTAPGRKKSLTCRSMLTPDDKQILQKHWMPTILSQEPDLFVKTMIEAMKECPKLLDVISCNKRPCPGVDVKILMEWPKLRKISRGNCTFFTRQIVINKLDETKMRREAEILGPIHLQYAPFGFEPFFLDIWRNSAIALIEQLSFPSDVDQVLFVKAFSTLCTFLCTLMVMEVEDSLQSMMYLEETIKTLNG</sequence>
<organism evidence="2 3">
    <name type="scientific">Steinernema glaseri</name>
    <dbReference type="NCBI Taxonomy" id="37863"/>
    <lineage>
        <taxon>Eukaryota</taxon>
        <taxon>Metazoa</taxon>
        <taxon>Ecdysozoa</taxon>
        <taxon>Nematoda</taxon>
        <taxon>Chromadorea</taxon>
        <taxon>Rhabditida</taxon>
        <taxon>Tylenchina</taxon>
        <taxon>Panagrolaimomorpha</taxon>
        <taxon>Strongyloidoidea</taxon>
        <taxon>Steinernematidae</taxon>
        <taxon>Steinernema</taxon>
    </lineage>
</organism>
<dbReference type="AlphaFoldDB" id="A0A1I7YTR8"/>
<evidence type="ECO:0000313" key="2">
    <source>
        <dbReference type="Proteomes" id="UP000095287"/>
    </source>
</evidence>
<protein>
    <submittedName>
        <fullName evidence="3">GLOBIN domain-containing protein</fullName>
    </submittedName>
</protein>
<dbReference type="GO" id="GO:0019825">
    <property type="term" value="F:oxygen binding"/>
    <property type="evidence" value="ECO:0007669"/>
    <property type="project" value="InterPro"/>
</dbReference>
<dbReference type="InterPro" id="IPR012292">
    <property type="entry name" value="Globin/Proto"/>
</dbReference>
<accession>A0A1I7YTR8</accession>
<feature type="region of interest" description="Disordered" evidence="1">
    <location>
        <begin position="39"/>
        <end position="64"/>
    </location>
</feature>
<name>A0A1I7YTR8_9BILA</name>
<proteinExistence type="predicted"/>
<evidence type="ECO:0000313" key="3">
    <source>
        <dbReference type="WBParaSite" id="L893_g19750.t1"/>
    </source>
</evidence>
<dbReference type="Gene3D" id="1.10.490.10">
    <property type="entry name" value="Globins"/>
    <property type="match status" value="1"/>
</dbReference>
<dbReference type="Proteomes" id="UP000095287">
    <property type="component" value="Unplaced"/>
</dbReference>